<dbReference type="OrthoDB" id="7244at2157"/>
<feature type="binding site" evidence="2">
    <location>
        <position position="257"/>
    </location>
    <ligand>
        <name>Zn(2+)</name>
        <dbReference type="ChEBI" id="CHEBI:29105"/>
        <note>catalytic</note>
    </ligand>
</feature>
<feature type="binding site" evidence="2">
    <location>
        <position position="261"/>
    </location>
    <ligand>
        <name>Zn(2+)</name>
        <dbReference type="ChEBI" id="CHEBI:29105"/>
        <note>catalytic</note>
    </ligand>
</feature>
<dbReference type="GeneID" id="10493919"/>
<dbReference type="GO" id="GO:0004181">
    <property type="term" value="F:metallocarboxypeptidase activity"/>
    <property type="evidence" value="ECO:0007669"/>
    <property type="project" value="UniProtKB-UniRule"/>
</dbReference>
<comment type="function">
    <text evidence="1">Broad specificity carboxypetidase that releases amino acids sequentially from the C-terminus, including neutral, aromatic, polar and basic residues.</text>
</comment>
<evidence type="ECO:0000256" key="3">
    <source>
        <dbReference type="PIRSR" id="PIRSR006615-2"/>
    </source>
</evidence>
<accession>F4G0E6</accession>
<dbReference type="PATRIC" id="fig|1006006.8.peg.1736"/>
<keyword evidence="5" id="KW-1185">Reference proteome</keyword>
<keyword evidence="1 2" id="KW-0479">Metal-binding</keyword>
<dbReference type="STRING" id="1006006.Mcup_1730"/>
<dbReference type="PANTHER" id="PTHR34217:SF1">
    <property type="entry name" value="CARBOXYPEPTIDASE 1"/>
    <property type="match status" value="1"/>
</dbReference>
<dbReference type="HOGENOM" id="CLU_032916_1_1_2"/>
<dbReference type="PRINTS" id="PR00998">
    <property type="entry name" value="CRBOXYPTASET"/>
</dbReference>
<keyword evidence="1 4" id="KW-0121">Carboxypeptidase</keyword>
<evidence type="ECO:0000256" key="2">
    <source>
        <dbReference type="PIRSR" id="PIRSR006615-1"/>
    </source>
</evidence>
<keyword evidence="1" id="KW-0378">Hydrolase</keyword>
<reference evidence="4 5" key="1">
    <citation type="journal article" date="2011" name="J. Bacteriol.">
        <title>Complete genome sequence of Metallosphaera cuprina, a metal sulfide-oxidizing archaeon from a hot spring.</title>
        <authorList>
            <person name="Liu L.J."/>
            <person name="You X.Y."/>
            <person name="Zheng H."/>
            <person name="Wang S."/>
            <person name="Jiang C.Y."/>
            <person name="Liu S.J."/>
        </authorList>
    </citation>
    <scope>NUCLEOTIDE SEQUENCE [LARGE SCALE GENOMIC DNA]</scope>
    <source>
        <strain evidence="4 5">Ar-4</strain>
    </source>
</reference>
<organism evidence="4 5">
    <name type="scientific">Metallosphaera cuprina (strain Ar-4)</name>
    <dbReference type="NCBI Taxonomy" id="1006006"/>
    <lineage>
        <taxon>Archaea</taxon>
        <taxon>Thermoproteota</taxon>
        <taxon>Thermoprotei</taxon>
        <taxon>Sulfolobales</taxon>
        <taxon>Sulfolobaceae</taxon>
        <taxon>Metallosphaera</taxon>
    </lineage>
</organism>
<dbReference type="RefSeq" id="WP_013738331.1">
    <property type="nucleotide sequence ID" value="NC_015435.1"/>
</dbReference>
<dbReference type="PROSITE" id="PS52034">
    <property type="entry name" value="PEPTIDASE_M32"/>
    <property type="match status" value="1"/>
</dbReference>
<dbReference type="GO" id="GO:0046872">
    <property type="term" value="F:metal ion binding"/>
    <property type="evidence" value="ECO:0007669"/>
    <property type="project" value="UniProtKB-KW"/>
</dbReference>
<dbReference type="Pfam" id="PF02074">
    <property type="entry name" value="Peptidase_M32"/>
    <property type="match status" value="1"/>
</dbReference>
<dbReference type="EMBL" id="CP002656">
    <property type="protein sequence ID" value="AEB95833.1"/>
    <property type="molecule type" value="Genomic_DNA"/>
</dbReference>
<proteinExistence type="inferred from homology"/>
<comment type="cofactor">
    <cofactor evidence="2">
        <name>Zn(2+)</name>
        <dbReference type="ChEBI" id="CHEBI:29105"/>
    </cofactor>
    <text evidence="2">Binds 1 zinc ion per subunit.</text>
</comment>
<name>F4G0E6_METCR</name>
<dbReference type="GO" id="GO:0006508">
    <property type="term" value="P:proteolysis"/>
    <property type="evidence" value="ECO:0007669"/>
    <property type="project" value="UniProtKB-UniRule"/>
</dbReference>
<gene>
    <name evidence="4" type="ordered locus">Mcup_1730</name>
</gene>
<evidence type="ECO:0000313" key="4">
    <source>
        <dbReference type="EMBL" id="AEB95833.1"/>
    </source>
</evidence>
<evidence type="ECO:0000256" key="1">
    <source>
        <dbReference type="PIRNR" id="PIRNR006615"/>
    </source>
</evidence>
<feature type="active site" description="Proton donor/acceptor" evidence="3">
    <location>
        <position position="258"/>
    </location>
</feature>
<dbReference type="CDD" id="cd06460">
    <property type="entry name" value="M32_Taq"/>
    <property type="match status" value="1"/>
</dbReference>
<sequence>MLQDILQRYKKVWALNYSQSLLAWDIETYMPEDDATLRGEAYAQLSTLVRDLIMNLKEEVNSIREEDLDDLGRGVLRLLKRSIRYYTAVPKEITEELERLTSQSAVVWRESKRRGDFASFKPYLEKVVELERQIAERLGYEGHPYNALVDLYEEGITVKDLDNIFSSLLPGLKRDLDKISSEGYFTSPHPLTKLPYERGVMEDVNREILKLLEMPSTSFRMDVSAHPFTIRISSKDVRITTRYEGIDFRSTIFSVVHESGHAMYELMIDPSYEMTPVATGASTGIHESQSRFWENIVGRSREFTKLIYPMIKSKLNITEDEESLYRYFNLVSPGLIRVDADEVTYNFHVALRYEIEKDLISGKISVSDLPSIWDDFMDKYLGLRPKNVSEGVLQDIHWSQGSFGYFPTYTLGNILAATIAGFISDLPLRIKSKDFKSIRSFLADRICKFGAVYPPKILLTKAFGEVYDPKRLLDYIEKKYLTF</sequence>
<evidence type="ECO:0000313" key="5">
    <source>
        <dbReference type="Proteomes" id="UP000007812"/>
    </source>
</evidence>
<dbReference type="Proteomes" id="UP000007812">
    <property type="component" value="Chromosome"/>
</dbReference>
<dbReference type="KEGG" id="mcn:Mcup_1730"/>
<keyword evidence="1" id="KW-0645">Protease</keyword>
<dbReference type="PIRSF" id="PIRSF006615">
    <property type="entry name" value="Zn_crbxpep_Taq"/>
    <property type="match status" value="1"/>
</dbReference>
<dbReference type="SUPFAM" id="SSF55486">
    <property type="entry name" value="Metalloproteases ('zincins'), catalytic domain"/>
    <property type="match status" value="1"/>
</dbReference>
<comment type="catalytic activity">
    <reaction evidence="1">
        <text>Release of a C-terminal amino acid with broad specificity, except for -Pro.</text>
        <dbReference type="EC" id="3.4.17.19"/>
    </reaction>
</comment>
<dbReference type="Gene3D" id="1.10.1370.30">
    <property type="match status" value="1"/>
</dbReference>
<dbReference type="InterPro" id="IPR001333">
    <property type="entry name" value="Peptidase_M32_Taq"/>
</dbReference>
<keyword evidence="1" id="KW-0482">Metalloprotease</keyword>
<dbReference type="PANTHER" id="PTHR34217">
    <property type="entry name" value="METAL-DEPENDENT CARBOXYPEPTIDASE"/>
    <property type="match status" value="1"/>
</dbReference>
<protein>
    <recommendedName>
        <fullName evidence="1">Metal-dependent carboxypeptidase</fullName>
        <ecNumber evidence="1">3.4.17.19</ecNumber>
    </recommendedName>
</protein>
<dbReference type="eggNOG" id="arCOG04247">
    <property type="taxonomic scope" value="Archaea"/>
</dbReference>
<comment type="similarity">
    <text evidence="1">Belongs to the peptidase M32 family.</text>
</comment>
<feature type="binding site" evidence="2">
    <location>
        <position position="287"/>
    </location>
    <ligand>
        <name>Zn(2+)</name>
        <dbReference type="ChEBI" id="CHEBI:29105"/>
        <note>catalytic</note>
    </ligand>
</feature>
<keyword evidence="2" id="KW-0862">Zinc</keyword>
<dbReference type="EC" id="3.4.17.19" evidence="1"/>
<dbReference type="AlphaFoldDB" id="F4G0E6"/>